<gene>
    <name evidence="1" type="ORF">Amon02_000364900</name>
</gene>
<comment type="caution">
    <text evidence="1">The sequence shown here is derived from an EMBL/GenBank/DDBJ whole genome shotgun (WGS) entry which is preliminary data.</text>
</comment>
<dbReference type="Proteomes" id="UP001165064">
    <property type="component" value="Unassembled WGS sequence"/>
</dbReference>
<reference evidence="1" key="1">
    <citation type="submission" date="2023-04" db="EMBL/GenBank/DDBJ databases">
        <title>Ambrosiozyma monospora NBRC 10751.</title>
        <authorList>
            <person name="Ichikawa N."/>
            <person name="Sato H."/>
            <person name="Tonouchi N."/>
        </authorList>
    </citation>
    <scope>NUCLEOTIDE SEQUENCE</scope>
    <source>
        <strain evidence="1">NBRC 10751</strain>
    </source>
</reference>
<name>A0ACB5T0W3_AMBMO</name>
<dbReference type="EMBL" id="BSXS01002357">
    <property type="protein sequence ID" value="GME78868.1"/>
    <property type="molecule type" value="Genomic_DNA"/>
</dbReference>
<evidence type="ECO:0000313" key="2">
    <source>
        <dbReference type="Proteomes" id="UP001165064"/>
    </source>
</evidence>
<protein>
    <submittedName>
        <fullName evidence="1">Unnamed protein product</fullName>
    </submittedName>
</protein>
<keyword evidence="2" id="KW-1185">Reference proteome</keyword>
<organism evidence="1 2">
    <name type="scientific">Ambrosiozyma monospora</name>
    <name type="common">Yeast</name>
    <name type="synonym">Endomycopsis monosporus</name>
    <dbReference type="NCBI Taxonomy" id="43982"/>
    <lineage>
        <taxon>Eukaryota</taxon>
        <taxon>Fungi</taxon>
        <taxon>Dikarya</taxon>
        <taxon>Ascomycota</taxon>
        <taxon>Saccharomycotina</taxon>
        <taxon>Pichiomycetes</taxon>
        <taxon>Pichiales</taxon>
        <taxon>Pichiaceae</taxon>
        <taxon>Ambrosiozyma</taxon>
    </lineage>
</organism>
<proteinExistence type="predicted"/>
<sequence length="168" mass="18745">MDSTSTASETESLHFNNTLHISISNSMTNIDEDSSIPSFPSSPLSSKSTTVNVHPTKSVMRSPVIRLKSPVIHAQHLFYKGNISRVNTQLVSDSPSLVVSKTATARTPLLLIRSPELYLDDTLDCMSNGNYSEMLDGEIVEEVVDIIKAEERKKFWKAIMIIRFFVPM</sequence>
<accession>A0ACB5T0W3</accession>
<evidence type="ECO:0000313" key="1">
    <source>
        <dbReference type="EMBL" id="GME78868.1"/>
    </source>
</evidence>